<gene>
    <name evidence="7" type="ORF">PoMZ_07616</name>
</gene>
<evidence type="ECO:0000256" key="1">
    <source>
        <dbReference type="ARBA" id="ARBA00001941"/>
    </source>
</evidence>
<keyword evidence="6" id="KW-0170">Cobalt</keyword>
<dbReference type="PANTHER" id="PTHR46471">
    <property type="entry name" value="CHITIN DEACETYLASE"/>
    <property type="match status" value="1"/>
</dbReference>
<dbReference type="SUPFAM" id="SSF88713">
    <property type="entry name" value="Glycoside hydrolase/deacetylase"/>
    <property type="match status" value="1"/>
</dbReference>
<keyword evidence="2" id="KW-0479">Metal-binding</keyword>
<organism evidence="7 8">
    <name type="scientific">Pyricularia oryzae</name>
    <name type="common">Rice blast fungus</name>
    <name type="synonym">Magnaporthe oryzae</name>
    <dbReference type="NCBI Taxonomy" id="318829"/>
    <lineage>
        <taxon>Eukaryota</taxon>
        <taxon>Fungi</taxon>
        <taxon>Dikarya</taxon>
        <taxon>Ascomycota</taxon>
        <taxon>Pezizomycotina</taxon>
        <taxon>Sordariomycetes</taxon>
        <taxon>Sordariomycetidae</taxon>
        <taxon>Magnaporthales</taxon>
        <taxon>Pyriculariaceae</taxon>
        <taxon>Pyricularia</taxon>
    </lineage>
</organism>
<accession>A0A4P7NFK0</accession>
<dbReference type="PANTHER" id="PTHR46471:SF9">
    <property type="entry name" value="CHITIN DEACETYLASE"/>
    <property type="match status" value="1"/>
</dbReference>
<keyword evidence="3" id="KW-0732">Signal</keyword>
<name>A0A4P7NFK0_PYROR</name>
<dbReference type="CDD" id="cd10951">
    <property type="entry name" value="CE4_ClCDA_like"/>
    <property type="match status" value="1"/>
</dbReference>
<dbReference type="GO" id="GO:0005975">
    <property type="term" value="P:carbohydrate metabolic process"/>
    <property type="evidence" value="ECO:0007669"/>
    <property type="project" value="InterPro"/>
</dbReference>
<protein>
    <submittedName>
        <fullName evidence="7">Uncharacterized protein</fullName>
    </submittedName>
</protein>
<dbReference type="Gene3D" id="3.20.20.370">
    <property type="entry name" value="Glycoside hydrolase/deacetylase"/>
    <property type="match status" value="1"/>
</dbReference>
<dbReference type="PROSITE" id="PS51677">
    <property type="entry name" value="NODB"/>
    <property type="match status" value="1"/>
</dbReference>
<proteinExistence type="predicted"/>
<dbReference type="EMBL" id="CP034207">
    <property type="protein sequence ID" value="QBZ60674.1"/>
    <property type="molecule type" value="Genomic_DNA"/>
</dbReference>
<keyword evidence="5" id="KW-0119">Carbohydrate metabolism</keyword>
<dbReference type="InterPro" id="IPR002509">
    <property type="entry name" value="NODB_dom"/>
</dbReference>
<dbReference type="Proteomes" id="UP000294847">
    <property type="component" value="Chromosome 4"/>
</dbReference>
<dbReference type="SMR" id="A0A4P7NFK0"/>
<evidence type="ECO:0000256" key="5">
    <source>
        <dbReference type="ARBA" id="ARBA00023277"/>
    </source>
</evidence>
<keyword evidence="4" id="KW-0378">Hydrolase</keyword>
<evidence type="ECO:0000313" key="8">
    <source>
        <dbReference type="Proteomes" id="UP000294847"/>
    </source>
</evidence>
<evidence type="ECO:0000256" key="6">
    <source>
        <dbReference type="ARBA" id="ARBA00023285"/>
    </source>
</evidence>
<evidence type="ECO:0000256" key="4">
    <source>
        <dbReference type="ARBA" id="ARBA00022801"/>
    </source>
</evidence>
<evidence type="ECO:0000256" key="2">
    <source>
        <dbReference type="ARBA" id="ARBA00022723"/>
    </source>
</evidence>
<dbReference type="GO" id="GO:0016810">
    <property type="term" value="F:hydrolase activity, acting on carbon-nitrogen (but not peptide) bonds"/>
    <property type="evidence" value="ECO:0007669"/>
    <property type="project" value="InterPro"/>
</dbReference>
<reference evidence="7 8" key="1">
    <citation type="journal article" date="2019" name="Mol. Biol. Evol.">
        <title>Blast fungal genomes show frequent chromosomal changes, gene gains and losses, and effector gene turnover.</title>
        <authorList>
            <person name="Gomez Luciano L.B."/>
            <person name="Jason Tsai I."/>
            <person name="Chuma I."/>
            <person name="Tosa Y."/>
            <person name="Chen Y.H."/>
            <person name="Li J.Y."/>
            <person name="Li M.Y."/>
            <person name="Jade Lu M.Y."/>
            <person name="Nakayashiki H."/>
            <person name="Li W.H."/>
        </authorList>
    </citation>
    <scope>NUCLEOTIDE SEQUENCE [LARGE SCALE GENOMIC DNA]</scope>
    <source>
        <strain evidence="7">MZ5-1-6</strain>
    </source>
</reference>
<dbReference type="GO" id="GO:0046872">
    <property type="term" value="F:metal ion binding"/>
    <property type="evidence" value="ECO:0007669"/>
    <property type="project" value="UniProtKB-KW"/>
</dbReference>
<dbReference type="InterPro" id="IPR011330">
    <property type="entry name" value="Glyco_hydro/deAcase_b/a-brl"/>
</dbReference>
<evidence type="ECO:0000256" key="3">
    <source>
        <dbReference type="ARBA" id="ARBA00022729"/>
    </source>
</evidence>
<dbReference type="Pfam" id="PF01522">
    <property type="entry name" value="Polysacc_deac_1"/>
    <property type="match status" value="1"/>
</dbReference>
<dbReference type="OMA" id="TGDWNNQ"/>
<dbReference type="AlphaFoldDB" id="A0A4P7NFK0"/>
<comment type="cofactor">
    <cofactor evidence="1">
        <name>Co(2+)</name>
        <dbReference type="ChEBI" id="CHEBI:48828"/>
    </cofactor>
</comment>
<sequence length="257" mass="27894">MMKLLQVLATSLLLAADVLVSARPAPSPLDIFRRAPNPGVVYTQCARPGTLALAFDDGPYTYTQKLVDTLNAAGGKATFFFTGTLYGCIYNQASAVRNAYNSGHQISSHTWSHANLGNLQSSAITQEMQKLEQAFVNIFGRKPAYMRPPYLATGGQTLNTMRTLGYKVITNDIDSGDWNRETPQQSQAKFQRAGAGGNGHIPLMHETYESTVNVLVPWLINWARQNNLKLVTVADCLGDAGGAYQSGTFPGNGQNKC</sequence>
<evidence type="ECO:0000313" key="7">
    <source>
        <dbReference type="EMBL" id="QBZ60674.1"/>
    </source>
</evidence>